<evidence type="ECO:0000313" key="3">
    <source>
        <dbReference type="Proteomes" id="UP000295083"/>
    </source>
</evidence>
<reference evidence="2 3" key="1">
    <citation type="submission" date="2018-11" db="EMBL/GenBank/DDBJ databases">
        <title>Genome sequence and assembly of Colletotrichum spinosum.</title>
        <authorList>
            <person name="Gan P."/>
            <person name="Shirasu K."/>
        </authorList>
    </citation>
    <scope>NUCLEOTIDE SEQUENCE [LARGE SCALE GENOMIC DNA]</scope>
    <source>
        <strain evidence="2 3">CBS 515.97</strain>
    </source>
</reference>
<sequence length="104" mass="11610">MDSTNTRVEAFSTPEIWAENRQSLCDALPWYKSHEASLYTIDKVAKGILINKQVSVRDYLSDEVIITTLGGGREKNKTGERARAKDGSQRPKKYCLAAMESSSP</sequence>
<name>A0A4R8Q6N7_9PEZI</name>
<protein>
    <submittedName>
        <fullName evidence="2">Uncharacterized protein</fullName>
    </submittedName>
</protein>
<accession>A0A4R8Q6N7</accession>
<feature type="compositionally biased region" description="Basic and acidic residues" evidence="1">
    <location>
        <begin position="72"/>
        <end position="89"/>
    </location>
</feature>
<dbReference type="EMBL" id="QAPG01000056">
    <property type="protein sequence ID" value="TDZ34197.1"/>
    <property type="molecule type" value="Genomic_DNA"/>
</dbReference>
<comment type="caution">
    <text evidence="2">The sequence shown here is derived from an EMBL/GenBank/DDBJ whole genome shotgun (WGS) entry which is preliminary data.</text>
</comment>
<keyword evidence="3" id="KW-1185">Reference proteome</keyword>
<organism evidence="2 3">
    <name type="scientific">Colletotrichum spinosum</name>
    <dbReference type="NCBI Taxonomy" id="1347390"/>
    <lineage>
        <taxon>Eukaryota</taxon>
        <taxon>Fungi</taxon>
        <taxon>Dikarya</taxon>
        <taxon>Ascomycota</taxon>
        <taxon>Pezizomycotina</taxon>
        <taxon>Sordariomycetes</taxon>
        <taxon>Hypocreomycetidae</taxon>
        <taxon>Glomerellales</taxon>
        <taxon>Glomerellaceae</taxon>
        <taxon>Colletotrichum</taxon>
        <taxon>Colletotrichum orbiculare species complex</taxon>
    </lineage>
</organism>
<evidence type="ECO:0000313" key="2">
    <source>
        <dbReference type="EMBL" id="TDZ34197.1"/>
    </source>
</evidence>
<feature type="region of interest" description="Disordered" evidence="1">
    <location>
        <begin position="72"/>
        <end position="104"/>
    </location>
</feature>
<gene>
    <name evidence="2" type="ORF">C8035_v009660</name>
</gene>
<dbReference type="AlphaFoldDB" id="A0A4R8Q6N7"/>
<evidence type="ECO:0000256" key="1">
    <source>
        <dbReference type="SAM" id="MobiDB-lite"/>
    </source>
</evidence>
<proteinExistence type="predicted"/>
<dbReference type="Proteomes" id="UP000295083">
    <property type="component" value="Unassembled WGS sequence"/>
</dbReference>